<dbReference type="SMART" id="SM00393">
    <property type="entry name" value="R3H"/>
    <property type="match status" value="1"/>
</dbReference>
<evidence type="ECO:0000256" key="1">
    <source>
        <dbReference type="ARBA" id="ARBA00022490"/>
    </source>
</evidence>
<proteinExistence type="inferred from homology"/>
<dbReference type="Pfam" id="PF13083">
    <property type="entry name" value="KH_KhpA-B"/>
    <property type="match status" value="1"/>
</dbReference>
<organism evidence="9 12">
    <name type="scientific">Coprococcus comes</name>
    <dbReference type="NCBI Taxonomy" id="410072"/>
    <lineage>
        <taxon>Bacteria</taxon>
        <taxon>Bacillati</taxon>
        <taxon>Bacillota</taxon>
        <taxon>Clostridia</taxon>
        <taxon>Lachnospirales</taxon>
        <taxon>Lachnospiraceae</taxon>
        <taxon>Coprococcus</taxon>
    </lineage>
</organism>
<evidence type="ECO:0000313" key="14">
    <source>
        <dbReference type="Proteomes" id="UP000285693"/>
    </source>
</evidence>
<comment type="caution">
    <text evidence="9">The sequence shown here is derived from an EMBL/GenBank/DDBJ whole genome shotgun (WGS) entry which is preliminary data.</text>
</comment>
<gene>
    <name evidence="6" type="primary">khpB</name>
    <name evidence="6" type="synonym">eloR</name>
    <name evidence="11" type="ORF">DW656_14860</name>
    <name evidence="10" type="ORF">DWW65_09685</name>
    <name evidence="9" type="ORF">DXD67_14665</name>
</gene>
<dbReference type="NCBIfam" id="NF041568">
    <property type="entry name" value="Jag_EloR"/>
    <property type="match status" value="1"/>
</dbReference>
<feature type="compositionally biased region" description="Basic and acidic residues" evidence="7">
    <location>
        <begin position="276"/>
        <end position="290"/>
    </location>
</feature>
<dbReference type="Pfam" id="PF01424">
    <property type="entry name" value="R3H"/>
    <property type="match status" value="1"/>
</dbReference>
<comment type="domain">
    <text evidence="6">Has an N-terminal Jag-N domain and 2 RNA-binding domains (KH and R3H).</text>
</comment>
<dbReference type="RefSeq" id="WP_117559191.1">
    <property type="nucleotide sequence ID" value="NZ_JAAIMV010000017.1"/>
</dbReference>
<dbReference type="PANTHER" id="PTHR35800:SF1">
    <property type="entry name" value="RNA-BINDING PROTEIN KHPB"/>
    <property type="match status" value="1"/>
</dbReference>
<comment type="function">
    <text evidence="6">A probable RNA chaperone. Forms a complex with KhpA which binds to cellular RNA and controls its expression. Plays a role in peptidoglycan (PG) homeostasis and cell length regulation.</text>
</comment>
<evidence type="ECO:0000313" key="10">
    <source>
        <dbReference type="EMBL" id="RGU45288.1"/>
    </source>
</evidence>
<dbReference type="PANTHER" id="PTHR35800">
    <property type="entry name" value="PROTEIN JAG"/>
    <property type="match status" value="1"/>
</dbReference>
<dbReference type="InterPro" id="IPR034079">
    <property type="entry name" value="R3H_KhpB"/>
</dbReference>
<evidence type="ECO:0000313" key="12">
    <source>
        <dbReference type="Proteomes" id="UP000260655"/>
    </source>
</evidence>
<comment type="subcellular location">
    <subcellularLocation>
        <location evidence="6">Cytoplasm</location>
    </subcellularLocation>
</comment>
<dbReference type="CDD" id="cd02414">
    <property type="entry name" value="KH-II_Jag"/>
    <property type="match status" value="1"/>
</dbReference>
<comment type="similarity">
    <text evidence="6">Belongs to the KhpB RNA-binding protein family.</text>
</comment>
<dbReference type="GO" id="GO:0003723">
    <property type="term" value="F:RNA binding"/>
    <property type="evidence" value="ECO:0007669"/>
    <property type="project" value="UniProtKB-UniRule"/>
</dbReference>
<dbReference type="InterPro" id="IPR038008">
    <property type="entry name" value="Jag_KH"/>
</dbReference>
<protein>
    <recommendedName>
        <fullName evidence="6">RNA-binding protein KhpB</fullName>
    </recommendedName>
    <alternativeName>
        <fullName evidence="6">RNA-binding protein EloR</fullName>
    </alternativeName>
</protein>
<keyword evidence="4 6" id="KW-0143">Chaperone</keyword>
<keyword evidence="2 6" id="KW-0694">RNA-binding</keyword>
<dbReference type="CDD" id="cd02644">
    <property type="entry name" value="R3H_jag"/>
    <property type="match status" value="1"/>
</dbReference>
<dbReference type="InterPro" id="IPR001374">
    <property type="entry name" value="R3H_dom"/>
</dbReference>
<name>A0A3E4GLS9_9FIRM</name>
<dbReference type="InterPro" id="IPR036867">
    <property type="entry name" value="R3H_dom_sf"/>
</dbReference>
<dbReference type="PROSITE" id="PS51061">
    <property type="entry name" value="R3H"/>
    <property type="match status" value="1"/>
</dbReference>
<dbReference type="SUPFAM" id="SSF82708">
    <property type="entry name" value="R3H domain"/>
    <property type="match status" value="1"/>
</dbReference>
<reference evidence="12 13" key="1">
    <citation type="submission" date="2018-08" db="EMBL/GenBank/DDBJ databases">
        <title>A genome reference for cultivated species of the human gut microbiota.</title>
        <authorList>
            <person name="Zou Y."/>
            <person name="Xue W."/>
            <person name="Luo G."/>
        </authorList>
    </citation>
    <scope>NUCLEOTIDE SEQUENCE [LARGE SCALE GENOMIC DNA]</scope>
    <source>
        <strain evidence="10 14">AF16-31</strain>
        <strain evidence="11 13">AM23-3</strain>
        <strain evidence="9 12">TM07-19</strain>
    </source>
</reference>
<dbReference type="GO" id="GO:0009252">
    <property type="term" value="P:peptidoglycan biosynthetic process"/>
    <property type="evidence" value="ECO:0007669"/>
    <property type="project" value="UniProtKB-UniRule"/>
</dbReference>
<dbReference type="Gene3D" id="3.30.300.20">
    <property type="match status" value="1"/>
</dbReference>
<keyword evidence="5 6" id="KW-0961">Cell wall biogenesis/degradation</keyword>
<evidence type="ECO:0000256" key="3">
    <source>
        <dbReference type="ARBA" id="ARBA00022960"/>
    </source>
</evidence>
<keyword evidence="3 6" id="KW-0133">Cell shape</keyword>
<dbReference type="InterPro" id="IPR039247">
    <property type="entry name" value="KhpB"/>
</dbReference>
<comment type="subunit">
    <text evidence="6">Forms a complex with KhpA.</text>
</comment>
<keyword evidence="1 6" id="KW-0963">Cytoplasm</keyword>
<dbReference type="EMBL" id="QSOV01000023">
    <property type="protein sequence ID" value="RGJ20725.1"/>
    <property type="molecule type" value="Genomic_DNA"/>
</dbReference>
<evidence type="ECO:0000313" key="11">
    <source>
        <dbReference type="EMBL" id="RHF81083.1"/>
    </source>
</evidence>
<dbReference type="HAMAP" id="MF_00867">
    <property type="entry name" value="KhpB"/>
    <property type="match status" value="1"/>
</dbReference>
<dbReference type="GO" id="GO:0005737">
    <property type="term" value="C:cytoplasm"/>
    <property type="evidence" value="ECO:0007669"/>
    <property type="project" value="UniProtKB-SubCell"/>
</dbReference>
<dbReference type="EMBL" id="QRXY01000011">
    <property type="protein sequence ID" value="RGU45288.1"/>
    <property type="molecule type" value="Genomic_DNA"/>
</dbReference>
<dbReference type="Pfam" id="PF14804">
    <property type="entry name" value="Jag_N"/>
    <property type="match status" value="1"/>
</dbReference>
<dbReference type="GO" id="GO:0071555">
    <property type="term" value="P:cell wall organization"/>
    <property type="evidence" value="ECO:0007669"/>
    <property type="project" value="UniProtKB-KW"/>
</dbReference>
<dbReference type="AlphaFoldDB" id="A0A3E4GLS9"/>
<evidence type="ECO:0000256" key="5">
    <source>
        <dbReference type="ARBA" id="ARBA00023316"/>
    </source>
</evidence>
<accession>A0A3E4GLS9</accession>
<dbReference type="Gene3D" id="3.30.30.80">
    <property type="entry name" value="probable RNA-binding protein from clostridium symbiosum atcc 14940"/>
    <property type="match status" value="1"/>
</dbReference>
<feature type="domain" description="R3H" evidence="8">
    <location>
        <begin position="232"/>
        <end position="298"/>
    </location>
</feature>
<dbReference type="GO" id="GO:0008360">
    <property type="term" value="P:regulation of cell shape"/>
    <property type="evidence" value="ECO:0007669"/>
    <property type="project" value="UniProtKB-KW"/>
</dbReference>
<evidence type="ECO:0000256" key="6">
    <source>
        <dbReference type="HAMAP-Rule" id="MF_00867"/>
    </source>
</evidence>
<evidence type="ECO:0000256" key="7">
    <source>
        <dbReference type="SAM" id="MobiDB-lite"/>
    </source>
</evidence>
<evidence type="ECO:0000313" key="13">
    <source>
        <dbReference type="Proteomes" id="UP000284579"/>
    </source>
</evidence>
<sequence>MNEITVSAKTLDDAITEASIQLGVASDQMEYDVIEKGSAGFLGIGSRQAVIRARIKKTVTEEIKAEEIKPEEIKKEFKKDFRKDRKEFVGHKERKEHKEYKKDSKKDFKKEPKKEFVKENKTETVSAVTAAAPVYEEKKELHVAVVTEATQKICEKFLQEVLQAMGMGEVTIVSSIDEEGALAIEMSGDNMGILIGKRGQTLDSLQYLTNRVANKSQDGYVRVKLDTEDYRKRRKQTLENLAKNIAYKVKRSRKPISLEPMNPYERRIIHSALQADDRVSTHSEGEEPYRRVVVTPNRR</sequence>
<evidence type="ECO:0000256" key="2">
    <source>
        <dbReference type="ARBA" id="ARBA00022884"/>
    </source>
</evidence>
<evidence type="ECO:0000259" key="8">
    <source>
        <dbReference type="PROSITE" id="PS51061"/>
    </source>
</evidence>
<dbReference type="Gene3D" id="3.30.1370.50">
    <property type="entry name" value="R3H-like domain"/>
    <property type="match status" value="1"/>
</dbReference>
<dbReference type="InterPro" id="IPR038247">
    <property type="entry name" value="Jag_N_dom_sf"/>
</dbReference>
<feature type="region of interest" description="Disordered" evidence="7">
    <location>
        <begin position="276"/>
        <end position="299"/>
    </location>
</feature>
<comment type="caution">
    <text evidence="6">Lacks conserved residue(s) required for the propagation of feature annotation.</text>
</comment>
<dbReference type="InterPro" id="IPR032782">
    <property type="entry name" value="KhpB_N"/>
</dbReference>
<dbReference type="Proteomes" id="UP000284579">
    <property type="component" value="Unassembled WGS sequence"/>
</dbReference>
<dbReference type="EMBL" id="QRHO01000030">
    <property type="protein sequence ID" value="RHF81083.1"/>
    <property type="molecule type" value="Genomic_DNA"/>
</dbReference>
<dbReference type="InterPro" id="IPR015946">
    <property type="entry name" value="KH_dom-like_a/b"/>
</dbReference>
<evidence type="ECO:0000313" key="9">
    <source>
        <dbReference type="EMBL" id="RGJ20725.1"/>
    </source>
</evidence>
<dbReference type="Proteomes" id="UP000260655">
    <property type="component" value="Unassembled WGS sequence"/>
</dbReference>
<dbReference type="SMART" id="SM01245">
    <property type="entry name" value="Jag_N"/>
    <property type="match status" value="1"/>
</dbReference>
<evidence type="ECO:0000256" key="4">
    <source>
        <dbReference type="ARBA" id="ARBA00023186"/>
    </source>
</evidence>
<dbReference type="Proteomes" id="UP000285693">
    <property type="component" value="Unassembled WGS sequence"/>
</dbReference>